<evidence type="ECO:0000313" key="4">
    <source>
        <dbReference type="Proteomes" id="UP000465220"/>
    </source>
</evidence>
<evidence type="ECO:0000313" key="3">
    <source>
        <dbReference type="EMBL" id="GFF73112.1"/>
    </source>
</evidence>
<name>A0ABQ1A453_ASPLE</name>
<keyword evidence="1" id="KW-0233">DNA recombination</keyword>
<dbReference type="InterPro" id="IPR027417">
    <property type="entry name" value="P-loop_NTPase"/>
</dbReference>
<dbReference type="Proteomes" id="UP000465220">
    <property type="component" value="Unassembled WGS sequence"/>
</dbReference>
<keyword evidence="1" id="KW-0347">Helicase</keyword>
<keyword evidence="1" id="KW-0547">Nucleotide-binding</keyword>
<comment type="catalytic activity">
    <reaction evidence="1">
        <text>ATP + H2O = ADP + phosphate + H(+)</text>
        <dbReference type="Rhea" id="RHEA:13065"/>
        <dbReference type="ChEBI" id="CHEBI:15377"/>
        <dbReference type="ChEBI" id="CHEBI:15378"/>
        <dbReference type="ChEBI" id="CHEBI:30616"/>
        <dbReference type="ChEBI" id="CHEBI:43474"/>
        <dbReference type="ChEBI" id="CHEBI:456216"/>
        <dbReference type="EC" id="5.6.2.3"/>
    </reaction>
</comment>
<dbReference type="Gene3D" id="3.40.50.300">
    <property type="entry name" value="P-loop containing nucleotide triphosphate hydrolases"/>
    <property type="match status" value="1"/>
</dbReference>
<keyword evidence="1" id="KW-0234">DNA repair</keyword>
<keyword evidence="1" id="KW-0378">Hydrolase</keyword>
<keyword evidence="1" id="KW-0227">DNA damage</keyword>
<reference evidence="3 4" key="1">
    <citation type="submission" date="2020-01" db="EMBL/GenBank/DDBJ databases">
        <title>Draft genome sequence of Aspergillus lentulus IFM 60648.</title>
        <authorList>
            <person name="Takahashi H."/>
            <person name="Yaguchi T."/>
        </authorList>
    </citation>
    <scope>NUCLEOTIDE SEQUENCE [LARGE SCALE GENOMIC DNA]</scope>
    <source>
        <strain evidence="3 4">IFM 60648</strain>
    </source>
</reference>
<evidence type="ECO:0000259" key="2">
    <source>
        <dbReference type="Pfam" id="PF05970"/>
    </source>
</evidence>
<comment type="caution">
    <text evidence="3">The sequence shown here is derived from an EMBL/GenBank/DDBJ whole genome shotgun (WGS) entry which is preliminary data.</text>
</comment>
<dbReference type="InterPro" id="IPR010285">
    <property type="entry name" value="DNA_helicase_pif1-like_DEAD"/>
</dbReference>
<keyword evidence="4" id="KW-1185">Reference proteome</keyword>
<dbReference type="SUPFAM" id="SSF52540">
    <property type="entry name" value="P-loop containing nucleoside triphosphate hydrolases"/>
    <property type="match status" value="1"/>
</dbReference>
<proteinExistence type="inferred from homology"/>
<dbReference type="EMBL" id="BLKI01000017">
    <property type="protein sequence ID" value="GFF73112.1"/>
    <property type="molecule type" value="Genomic_DNA"/>
</dbReference>
<dbReference type="EC" id="5.6.2.3" evidence="1"/>
<keyword evidence="1" id="KW-0067">ATP-binding</keyword>
<gene>
    <name evidence="3" type="ORF">IFM60648_03855</name>
</gene>
<sequence length="187" mass="20947">MDDLQLHEVLNPPGASLAFLVNQDIPLNRKQRMVVEKVLSEALTWADHPYDWSRRNQTLLYVGGEGGTGKSQIVKAIVAGMKLIGRKDEVVLMALTGISIDRSRETGMRSKVRRLWFRKTIMIVDEVSMMDLRMISVIDNQCKIVKALDRSSPDLFGGLPVVIFIGDLFQFPPTGPGTMEGAKKRHI</sequence>
<feature type="domain" description="DNA helicase Pif1-like DEAD-box helicase" evidence="2">
    <location>
        <begin position="109"/>
        <end position="175"/>
    </location>
</feature>
<comment type="similarity">
    <text evidence="1">Belongs to the helicase family.</text>
</comment>
<evidence type="ECO:0000256" key="1">
    <source>
        <dbReference type="RuleBase" id="RU363044"/>
    </source>
</evidence>
<comment type="cofactor">
    <cofactor evidence="1">
        <name>Mg(2+)</name>
        <dbReference type="ChEBI" id="CHEBI:18420"/>
    </cofactor>
</comment>
<dbReference type="Pfam" id="PF05970">
    <property type="entry name" value="PIF1"/>
    <property type="match status" value="1"/>
</dbReference>
<organism evidence="3 4">
    <name type="scientific">Aspergillus lentulus</name>
    <dbReference type="NCBI Taxonomy" id="293939"/>
    <lineage>
        <taxon>Eukaryota</taxon>
        <taxon>Fungi</taxon>
        <taxon>Dikarya</taxon>
        <taxon>Ascomycota</taxon>
        <taxon>Pezizomycotina</taxon>
        <taxon>Eurotiomycetes</taxon>
        <taxon>Eurotiomycetidae</taxon>
        <taxon>Eurotiales</taxon>
        <taxon>Aspergillaceae</taxon>
        <taxon>Aspergillus</taxon>
        <taxon>Aspergillus subgen. Fumigati</taxon>
    </lineage>
</organism>
<protein>
    <recommendedName>
        <fullName evidence="1">ATP-dependent DNA helicase</fullName>
        <ecNumber evidence="1">5.6.2.3</ecNumber>
    </recommendedName>
</protein>
<accession>A0ABQ1A453</accession>